<accession>A0ABP5BQ12</accession>
<dbReference type="Proteomes" id="UP001501116">
    <property type="component" value="Unassembled WGS sequence"/>
</dbReference>
<dbReference type="Pfam" id="PF06841">
    <property type="entry name" value="Phage_T4_gp19"/>
    <property type="match status" value="1"/>
</dbReference>
<evidence type="ECO:0000313" key="2">
    <source>
        <dbReference type="Proteomes" id="UP001501116"/>
    </source>
</evidence>
<reference evidence="2" key="1">
    <citation type="journal article" date="2019" name="Int. J. Syst. Evol. Microbiol.">
        <title>The Global Catalogue of Microorganisms (GCM) 10K type strain sequencing project: providing services to taxonomists for standard genome sequencing and annotation.</title>
        <authorList>
            <consortium name="The Broad Institute Genomics Platform"/>
            <consortium name="The Broad Institute Genome Sequencing Center for Infectious Disease"/>
            <person name="Wu L."/>
            <person name="Ma J."/>
        </authorList>
    </citation>
    <scope>NUCLEOTIDE SEQUENCE [LARGE SCALE GENOMIC DNA]</scope>
    <source>
        <strain evidence="2">JCM 14545</strain>
    </source>
</reference>
<name>A0ABP5BQ12_9PSEU</name>
<protein>
    <recommendedName>
        <fullName evidence="3">Phage tail protein</fullName>
    </recommendedName>
</protein>
<dbReference type="NCBIfam" id="TIGR02241">
    <property type="entry name" value="conserved hypothetical phage tail region protein"/>
    <property type="match status" value="1"/>
</dbReference>
<dbReference type="PANTHER" id="PTHR38009">
    <property type="entry name" value="CONSERVED HYPOTHETICAL PHAGE TAIL PROTEIN"/>
    <property type="match status" value="1"/>
</dbReference>
<dbReference type="InterPro" id="IPR010667">
    <property type="entry name" value="Phage_T4_Gp19"/>
</dbReference>
<gene>
    <name evidence="1" type="ORF">GCM10009754_16780</name>
</gene>
<dbReference type="PANTHER" id="PTHR38009:SF1">
    <property type="entry name" value="CONSERVED HYPOTHETICAL PHAGE TAIL PROTEIN"/>
    <property type="match status" value="1"/>
</dbReference>
<evidence type="ECO:0008006" key="3">
    <source>
        <dbReference type="Google" id="ProtNLM"/>
    </source>
</evidence>
<sequence>MADGDVGSTHIFGLELGGINVELVQEVSGLMIEEDVITVNSTSTLGDYIIRKQPGARKSGEIVITRGLDKSSAFTEWITQTLNDGAVEAARQNITVHIMNADKTTFRRINMMNAWVYKWEGPSFKAGESTAASEKVTVTFEEIKIEDA</sequence>
<keyword evidence="2" id="KW-1185">Reference proteome</keyword>
<comment type="caution">
    <text evidence="1">The sequence shown here is derived from an EMBL/GenBank/DDBJ whole genome shotgun (WGS) entry which is preliminary data.</text>
</comment>
<organism evidence="1 2">
    <name type="scientific">Amycolatopsis minnesotensis</name>
    <dbReference type="NCBI Taxonomy" id="337894"/>
    <lineage>
        <taxon>Bacteria</taxon>
        <taxon>Bacillati</taxon>
        <taxon>Actinomycetota</taxon>
        <taxon>Actinomycetes</taxon>
        <taxon>Pseudonocardiales</taxon>
        <taxon>Pseudonocardiaceae</taxon>
        <taxon>Amycolatopsis</taxon>
    </lineage>
</organism>
<dbReference type="EMBL" id="BAAANN010000005">
    <property type="protein sequence ID" value="GAA1948918.1"/>
    <property type="molecule type" value="Genomic_DNA"/>
</dbReference>
<proteinExistence type="predicted"/>
<dbReference type="RefSeq" id="WP_344415292.1">
    <property type="nucleotide sequence ID" value="NZ_BAAANN010000005.1"/>
</dbReference>
<evidence type="ECO:0000313" key="1">
    <source>
        <dbReference type="EMBL" id="GAA1948918.1"/>
    </source>
</evidence>
<dbReference type="InterPro" id="IPR011747">
    <property type="entry name" value="CHP02241"/>
</dbReference>